<reference evidence="4 5" key="1">
    <citation type="journal article" date="2024" name="BMC Genomics">
        <title>Genome assembly of redclaw crayfish (Cherax quadricarinatus) provides insights into its immune adaptation and hypoxia tolerance.</title>
        <authorList>
            <person name="Liu Z."/>
            <person name="Zheng J."/>
            <person name="Li H."/>
            <person name="Fang K."/>
            <person name="Wang S."/>
            <person name="He J."/>
            <person name="Zhou D."/>
            <person name="Weng S."/>
            <person name="Chi M."/>
            <person name="Gu Z."/>
            <person name="He J."/>
            <person name="Li F."/>
            <person name="Wang M."/>
        </authorList>
    </citation>
    <scope>NUCLEOTIDE SEQUENCE [LARGE SCALE GENOMIC DNA]</scope>
    <source>
        <strain evidence="4">ZL_2023a</strain>
    </source>
</reference>
<feature type="region of interest" description="Disordered" evidence="2">
    <location>
        <begin position="590"/>
        <end position="634"/>
    </location>
</feature>
<feature type="compositionally biased region" description="Acidic residues" evidence="2">
    <location>
        <begin position="595"/>
        <end position="615"/>
    </location>
</feature>
<evidence type="ECO:0000313" key="5">
    <source>
        <dbReference type="Proteomes" id="UP001445076"/>
    </source>
</evidence>
<dbReference type="Proteomes" id="UP001445076">
    <property type="component" value="Unassembled WGS sequence"/>
</dbReference>
<accession>A0AAW0YSH2</accession>
<evidence type="ECO:0000256" key="1">
    <source>
        <dbReference type="ARBA" id="ARBA00007797"/>
    </source>
</evidence>
<feature type="compositionally biased region" description="Basic residues" evidence="2">
    <location>
        <begin position="70"/>
        <end position="81"/>
    </location>
</feature>
<dbReference type="InterPro" id="IPR016024">
    <property type="entry name" value="ARM-type_fold"/>
</dbReference>
<feature type="region of interest" description="Disordered" evidence="2">
    <location>
        <begin position="1011"/>
        <end position="1060"/>
    </location>
</feature>
<keyword evidence="5" id="KW-1185">Reference proteome</keyword>
<dbReference type="AlphaFoldDB" id="A0AAW0YSH2"/>
<dbReference type="PANTHER" id="PTHR12048">
    <property type="entry name" value="CCAAT-BINDING FACTOR-RELATED"/>
    <property type="match status" value="1"/>
</dbReference>
<evidence type="ECO:0000313" key="4">
    <source>
        <dbReference type="EMBL" id="KAK8754420.1"/>
    </source>
</evidence>
<gene>
    <name evidence="4" type="ORF">OTU49_016174</name>
</gene>
<feature type="domain" description="CCAAT-binding factor" evidence="3">
    <location>
        <begin position="488"/>
        <end position="720"/>
    </location>
</feature>
<protein>
    <recommendedName>
        <fullName evidence="3">CCAAT-binding factor domain-containing protein</fullName>
    </recommendedName>
</protein>
<feature type="compositionally biased region" description="Basic residues" evidence="2">
    <location>
        <begin position="1016"/>
        <end position="1034"/>
    </location>
</feature>
<proteinExistence type="inferred from homology"/>
<dbReference type="InterPro" id="IPR005612">
    <property type="entry name" value="CCAAT-binding_factor"/>
</dbReference>
<feature type="region of interest" description="Disordered" evidence="2">
    <location>
        <begin position="58"/>
        <end position="81"/>
    </location>
</feature>
<feature type="compositionally biased region" description="Basic residues" evidence="2">
    <location>
        <begin position="944"/>
        <end position="955"/>
    </location>
</feature>
<sequence length="1060" mass="120732">MGKIRINRKEKPSHHLLQHGNAKRLVKNPVKQEYSTKIMKKISNIKQNFNVETLNDLKGNENLSSDIPSKPKKKKNKNKNKNKFIQLQDNEVSSTTPLISDKASKSSASAVSLSSTAQKKQVVNLSLLWLNYKPRSTPYVRAGSDWHMQLMTEEPETLSTDSYTKQKLKELAAEILKQDVINYNRVEEQGSKMQEVKFRKTVLSHGTSRDKIAALVLRCMEAPVHSLSHLNSLIAMVTPKANSGYEEALSSLTELFQSTLLPNKRTAKKFEDHNFSSLCPFIVTNRELAEKQLALWYFEDQLAFAYQKLVKQLTQVSRDTVDKIKLKGIRSLVDLLINNPSQEAGLIVESVINKLGDPSRKVAAQTMYWLRTLLQIQPGLKSQVTASVELMLYRPNINEKAQYFCLCFLKDIIFSEDDHQLAAELLKLYFGFFKASTKKGEVNTKLMSALLRGINRAFPYSRLEGSALEEQLNTLYKLCHLVNFAIATQALQLIYQVLSSKQHISDRFYQVLYKQLQDPAFGFSSANCAFLNLIFKAMVLDDSLKRIKAFIKRLLQTSQYLSSHMVCGILYLISEVVEEKPELKTMIQTLHNSRDDDDDGLEVFSDAEDPDELEMNEQKEEISENGNKDLAITSKNNEEGYIKERLEENEAQANLSRHPFNKPSSLSSWVHCLNAGPATVKCTTYDPFQRNPLHCGADYSSLWELLYLKAHYHPSVSLFATKLITGESVNYSGDPLQDFTLMRFLDRFVYRNPKKMDGRMDSAGGHILGRRTQYVPHGARGIAVNTDEFIALDPEKVPEDDHFFYRYFTQNKTTVKKELVDEDDDNSVEDEEFDEYLSRVRGISTGDDLDIDDDIDFAAGASSVAKVDEDDIESDEDGSNMSENSGDGGTDKLNLDDKGDDVWQMFEDEDKMEDFDCDDLNFDEEAAAFSDDDFDMDKAEKKEKKGKASSKRSKKRESASLSSMSASAENFAHMLEENADVMMNPITNQSLANKDKAHAKQLLWEVNRNQSLKGGNWHKKKQRSKRIPSQHSKRFTSDKDRCHFKTKRGRSQKFKRGKIH</sequence>
<dbReference type="InterPro" id="IPR040155">
    <property type="entry name" value="CEBPZ/Mak21-like"/>
</dbReference>
<evidence type="ECO:0000259" key="3">
    <source>
        <dbReference type="Pfam" id="PF03914"/>
    </source>
</evidence>
<feature type="compositionally biased region" description="Acidic residues" evidence="2">
    <location>
        <begin position="868"/>
        <end position="878"/>
    </location>
</feature>
<dbReference type="PANTHER" id="PTHR12048:SF0">
    <property type="entry name" value="CCAAT_ENHANCER-BINDING PROTEIN ZETA"/>
    <property type="match status" value="1"/>
</dbReference>
<dbReference type="InterPro" id="IPR018247">
    <property type="entry name" value="EF_Hand_1_Ca_BS"/>
</dbReference>
<comment type="similarity">
    <text evidence="1">Belongs to the CBF/MAK21 family.</text>
</comment>
<evidence type="ECO:0000256" key="2">
    <source>
        <dbReference type="SAM" id="MobiDB-lite"/>
    </source>
</evidence>
<comment type="caution">
    <text evidence="4">The sequence shown here is derived from an EMBL/GenBank/DDBJ whole genome shotgun (WGS) entry which is preliminary data.</text>
</comment>
<dbReference type="SUPFAM" id="SSF48371">
    <property type="entry name" value="ARM repeat"/>
    <property type="match status" value="1"/>
</dbReference>
<feature type="region of interest" description="Disordered" evidence="2">
    <location>
        <begin position="862"/>
        <end position="898"/>
    </location>
</feature>
<organism evidence="4 5">
    <name type="scientific">Cherax quadricarinatus</name>
    <name type="common">Australian red claw crayfish</name>
    <dbReference type="NCBI Taxonomy" id="27406"/>
    <lineage>
        <taxon>Eukaryota</taxon>
        <taxon>Metazoa</taxon>
        <taxon>Ecdysozoa</taxon>
        <taxon>Arthropoda</taxon>
        <taxon>Crustacea</taxon>
        <taxon>Multicrustacea</taxon>
        <taxon>Malacostraca</taxon>
        <taxon>Eumalacostraca</taxon>
        <taxon>Eucarida</taxon>
        <taxon>Decapoda</taxon>
        <taxon>Pleocyemata</taxon>
        <taxon>Astacidea</taxon>
        <taxon>Parastacoidea</taxon>
        <taxon>Parastacidae</taxon>
        <taxon>Cherax</taxon>
    </lineage>
</organism>
<feature type="compositionally biased region" description="Basic residues" evidence="2">
    <location>
        <begin position="1044"/>
        <end position="1060"/>
    </location>
</feature>
<dbReference type="GO" id="GO:0005634">
    <property type="term" value="C:nucleus"/>
    <property type="evidence" value="ECO:0007669"/>
    <property type="project" value="UniProtKB-ARBA"/>
</dbReference>
<feature type="compositionally biased region" description="Basic and acidic residues" evidence="2">
    <location>
        <begin position="889"/>
        <end position="898"/>
    </location>
</feature>
<feature type="region of interest" description="Disordered" evidence="2">
    <location>
        <begin position="940"/>
        <end position="966"/>
    </location>
</feature>
<dbReference type="PROSITE" id="PS00018">
    <property type="entry name" value="EF_HAND_1"/>
    <property type="match status" value="1"/>
</dbReference>
<dbReference type="EMBL" id="JARKIK010000001">
    <property type="protein sequence ID" value="KAK8754420.1"/>
    <property type="molecule type" value="Genomic_DNA"/>
</dbReference>
<name>A0AAW0YSH2_CHEQU</name>
<dbReference type="Pfam" id="PF03914">
    <property type="entry name" value="CBF"/>
    <property type="match status" value="1"/>
</dbReference>